<organism evidence="3">
    <name type="scientific">Gordonia amarae</name>
    <dbReference type="NCBI Taxonomy" id="36821"/>
    <lineage>
        <taxon>Bacteria</taxon>
        <taxon>Bacillati</taxon>
        <taxon>Actinomycetota</taxon>
        <taxon>Actinomycetes</taxon>
        <taxon>Mycobacteriales</taxon>
        <taxon>Gordoniaceae</taxon>
        <taxon>Gordonia</taxon>
    </lineage>
</organism>
<comment type="subcellular location">
    <subcellularLocation>
        <location evidence="1">Membrane</location>
    </subcellularLocation>
</comment>
<evidence type="ECO:0000256" key="2">
    <source>
        <dbReference type="ARBA" id="ARBA00023136"/>
    </source>
</evidence>
<gene>
    <name evidence="3" type="ORF">GII30_01770</name>
</gene>
<dbReference type="PANTHER" id="PTHR37042">
    <property type="entry name" value="OUTER MEMBRANE PROTEIN RV1973"/>
    <property type="match status" value="1"/>
</dbReference>
<accession>A0A857M9W3</accession>
<reference evidence="3" key="1">
    <citation type="journal article" date="2021" name="Nat. Microbiol.">
        <title>Cocultivation of an ultrasmall environmental parasitic bacterium with lytic ability against bacteria associated with wastewater foams.</title>
        <authorList>
            <person name="Batinovic S."/>
            <person name="Rose J.J.A."/>
            <person name="Ratcliffe J."/>
            <person name="Seviour R.J."/>
            <person name="Petrovski S."/>
        </authorList>
    </citation>
    <scope>NUCLEOTIDE SEQUENCE</scope>
    <source>
        <strain evidence="3">CON44</strain>
    </source>
</reference>
<proteinExistence type="predicted"/>
<dbReference type="GO" id="GO:0016020">
    <property type="term" value="C:membrane"/>
    <property type="evidence" value="ECO:0007669"/>
    <property type="project" value="UniProtKB-SubCell"/>
</dbReference>
<dbReference type="PANTHER" id="PTHR37042:SF4">
    <property type="entry name" value="OUTER MEMBRANE PROTEIN RV1973"/>
    <property type="match status" value="1"/>
</dbReference>
<sequence length="169" mass="18278">MGNPHAGTRTLTRTRLATALAALGAVAAIAFGGYQLWQSHRLDERDDLRAAYIDTAKDGILRLTTVRSSSADADVKRLLAITSGDFRTQFASRTESYSKVVKDAAVTSKGTIISVGVERFDDDTATLLVAAHSEITNKGTTAPETRDYRFRVVVTNGDPQTISKVDFVL</sequence>
<evidence type="ECO:0000313" key="3">
    <source>
        <dbReference type="EMBL" id="QHN38081.1"/>
    </source>
</evidence>
<dbReference type="RefSeq" id="WP_138943826.1">
    <property type="nucleotide sequence ID" value="NZ_CP045804.1"/>
</dbReference>
<evidence type="ECO:0000256" key="1">
    <source>
        <dbReference type="ARBA" id="ARBA00004370"/>
    </source>
</evidence>
<protein>
    <submittedName>
        <fullName evidence="3">Uncharacterized protein</fullName>
    </submittedName>
</protein>
<dbReference type="EMBL" id="CP045810">
    <property type="protein sequence ID" value="QHN38081.1"/>
    <property type="molecule type" value="Genomic_DNA"/>
</dbReference>
<keyword evidence="2" id="KW-0472">Membrane</keyword>
<name>A0A857M9W3_9ACTN</name>
<dbReference type="AlphaFoldDB" id="A0A857M9W3"/>